<dbReference type="NCBIfam" id="TIGR00499">
    <property type="entry name" value="lysS_bact"/>
    <property type="match status" value="1"/>
</dbReference>
<dbReference type="GO" id="GO:0000287">
    <property type="term" value="F:magnesium ion binding"/>
    <property type="evidence" value="ECO:0007669"/>
    <property type="project" value="UniProtKB-UniRule"/>
</dbReference>
<comment type="cofactor">
    <cofactor evidence="7 8">
        <name>Mg(2+)</name>
        <dbReference type="ChEBI" id="CHEBI:18420"/>
    </cofactor>
    <text evidence="7 8">Binds 3 Mg(2+) ions per subunit.</text>
</comment>
<keyword evidence="7 8" id="KW-0460">Magnesium</keyword>
<sequence length="504" mass="58111">MEENDIIKAMKGLVGEVKACGVNPYPYSYKKDCRIEKVIEKHKDIETGAVCEDIKYSLAGRLVSWREHGKSIFGHIMDESGKIQFYIKKGEVADDKFNLAKFIRVGDFLGVSGPIFKTKTGELSILVKDFELLSKIQRPLPEKFHGLTDVETRYRQRYLDLITSEESRGVFIKRSKIISHIRQYLNQKDFLEVETPVLQPIYGGASARPFETYHNTLQMKLYMRIAPELYLKRLIAGGFERVYEIGRVFRNEGISIKHNPEFTMLELYMAYADYEDIMNLTEDLISETNMFVNNSETVNYGGVEISFKKPWARLSMKEAITKYANVPASVLEDKAQLMDAVKKIGREDVNQHTSHGELINILFEEKVEEHLIQPTFIKDYPIEISPLAKNKRGDEANTVERFELFMFGREMANAFSELNDPEEQYSRFKSQLEKRNRTDEDIKEMDEDYITALEYGMPPTGGLGIGIDRLIMLMTGSQSIRDVILFPLQRNKDREKDAAAETKK</sequence>
<accession>A0A1F7WL67</accession>
<keyword evidence="7" id="KW-0648">Protein biosynthesis</keyword>
<dbReference type="PRINTS" id="PR00982">
    <property type="entry name" value="TRNASYNTHLYS"/>
</dbReference>
<dbReference type="InterPro" id="IPR006195">
    <property type="entry name" value="aa-tRNA-synth_II"/>
</dbReference>
<dbReference type="InterPro" id="IPR004364">
    <property type="entry name" value="Aa-tRNA-synt_II"/>
</dbReference>
<evidence type="ECO:0000259" key="9">
    <source>
        <dbReference type="PROSITE" id="PS50862"/>
    </source>
</evidence>
<keyword evidence="4 7" id="KW-0067">ATP-binding</keyword>
<dbReference type="AlphaFoldDB" id="A0A1F7WL67"/>
<dbReference type="Pfam" id="PF00152">
    <property type="entry name" value="tRNA-synt_2"/>
    <property type="match status" value="1"/>
</dbReference>
<dbReference type="Proteomes" id="UP000178735">
    <property type="component" value="Unassembled WGS sequence"/>
</dbReference>
<dbReference type="InterPro" id="IPR045864">
    <property type="entry name" value="aa-tRNA-synth_II/BPL/LPL"/>
</dbReference>
<dbReference type="CDD" id="cd04322">
    <property type="entry name" value="LysRS_N"/>
    <property type="match status" value="1"/>
</dbReference>
<keyword evidence="7" id="KW-0963">Cytoplasm</keyword>
<comment type="catalytic activity">
    <reaction evidence="6 7 8">
        <text>tRNA(Lys) + L-lysine + ATP = L-lysyl-tRNA(Lys) + AMP + diphosphate</text>
        <dbReference type="Rhea" id="RHEA:20792"/>
        <dbReference type="Rhea" id="RHEA-COMP:9696"/>
        <dbReference type="Rhea" id="RHEA-COMP:9697"/>
        <dbReference type="ChEBI" id="CHEBI:30616"/>
        <dbReference type="ChEBI" id="CHEBI:32551"/>
        <dbReference type="ChEBI" id="CHEBI:33019"/>
        <dbReference type="ChEBI" id="CHEBI:78442"/>
        <dbReference type="ChEBI" id="CHEBI:78529"/>
        <dbReference type="ChEBI" id="CHEBI:456215"/>
        <dbReference type="EC" id="6.1.1.6"/>
    </reaction>
</comment>
<dbReference type="InterPro" id="IPR012340">
    <property type="entry name" value="NA-bd_OB-fold"/>
</dbReference>
<dbReference type="GO" id="GO:0005829">
    <property type="term" value="C:cytosol"/>
    <property type="evidence" value="ECO:0007669"/>
    <property type="project" value="TreeGrafter"/>
</dbReference>
<dbReference type="GO" id="GO:0006430">
    <property type="term" value="P:lysyl-tRNA aminoacylation"/>
    <property type="evidence" value="ECO:0007669"/>
    <property type="project" value="UniProtKB-UniRule"/>
</dbReference>
<dbReference type="InterPro" id="IPR002313">
    <property type="entry name" value="Lys-tRNA-ligase_II"/>
</dbReference>
<evidence type="ECO:0000256" key="3">
    <source>
        <dbReference type="ARBA" id="ARBA00022741"/>
    </source>
</evidence>
<comment type="similarity">
    <text evidence="7">Belongs to the class-II aminoacyl-tRNA synthetase family.</text>
</comment>
<comment type="subcellular location">
    <subcellularLocation>
        <location evidence="7">Cytoplasm</location>
    </subcellularLocation>
</comment>
<keyword evidence="2 7" id="KW-0479">Metal-binding</keyword>
<dbReference type="GO" id="GO:0000049">
    <property type="term" value="F:tRNA binding"/>
    <property type="evidence" value="ECO:0007669"/>
    <property type="project" value="TreeGrafter"/>
</dbReference>
<proteinExistence type="inferred from homology"/>
<feature type="domain" description="Aminoacyl-transfer RNA synthetases class-II family profile" evidence="9">
    <location>
        <begin position="174"/>
        <end position="487"/>
    </location>
</feature>
<dbReference type="InterPro" id="IPR018149">
    <property type="entry name" value="Lys-tRNA-synth_II_C"/>
</dbReference>
<evidence type="ECO:0000313" key="10">
    <source>
        <dbReference type="EMBL" id="OGM03576.1"/>
    </source>
</evidence>
<keyword evidence="1 7" id="KW-0436">Ligase</keyword>
<dbReference type="Gene3D" id="2.40.50.140">
    <property type="entry name" value="Nucleic acid-binding proteins"/>
    <property type="match status" value="1"/>
</dbReference>
<feature type="binding site" evidence="7">
    <location>
        <position position="410"/>
    </location>
    <ligand>
        <name>Mg(2+)</name>
        <dbReference type="ChEBI" id="CHEBI:18420"/>
        <label>1</label>
    </ligand>
</feature>
<dbReference type="InterPro" id="IPR044136">
    <property type="entry name" value="Lys-tRNA-ligase_II_N"/>
</dbReference>
<organism evidence="10 11">
    <name type="scientific">Candidatus Wallbacteria bacterium GWC2_49_35</name>
    <dbReference type="NCBI Taxonomy" id="1817813"/>
    <lineage>
        <taxon>Bacteria</taxon>
        <taxon>Candidatus Walliibacteriota</taxon>
    </lineage>
</organism>
<dbReference type="GO" id="GO:0005524">
    <property type="term" value="F:ATP binding"/>
    <property type="evidence" value="ECO:0007669"/>
    <property type="project" value="UniProtKB-UniRule"/>
</dbReference>
<feature type="binding site" evidence="7">
    <location>
        <position position="403"/>
    </location>
    <ligand>
        <name>Mg(2+)</name>
        <dbReference type="ChEBI" id="CHEBI:18420"/>
        <label>1</label>
    </ligand>
</feature>
<dbReference type="Pfam" id="PF01336">
    <property type="entry name" value="tRNA_anti-codon"/>
    <property type="match status" value="1"/>
</dbReference>
<comment type="caution">
    <text evidence="10">The sequence shown here is derived from an EMBL/GenBank/DDBJ whole genome shotgun (WGS) entry which is preliminary data.</text>
</comment>
<keyword evidence="3 7" id="KW-0547">Nucleotide-binding</keyword>
<dbReference type="CDD" id="cd00775">
    <property type="entry name" value="LysRS_core"/>
    <property type="match status" value="1"/>
</dbReference>
<dbReference type="Gene3D" id="3.30.930.10">
    <property type="entry name" value="Bira Bifunctional Protein, Domain 2"/>
    <property type="match status" value="1"/>
</dbReference>
<dbReference type="NCBIfam" id="NF001756">
    <property type="entry name" value="PRK00484.1"/>
    <property type="match status" value="1"/>
</dbReference>
<dbReference type="SUPFAM" id="SSF50249">
    <property type="entry name" value="Nucleic acid-binding proteins"/>
    <property type="match status" value="1"/>
</dbReference>
<dbReference type="PANTHER" id="PTHR42918:SF15">
    <property type="entry name" value="LYSINE--TRNA LIGASE, CHLOROPLASTIC_MITOCHONDRIAL"/>
    <property type="match status" value="1"/>
</dbReference>
<dbReference type="EC" id="6.1.1.6" evidence="7"/>
<evidence type="ECO:0000256" key="7">
    <source>
        <dbReference type="HAMAP-Rule" id="MF_00252"/>
    </source>
</evidence>
<dbReference type="EMBL" id="MGFH01000161">
    <property type="protein sequence ID" value="OGM03576.1"/>
    <property type="molecule type" value="Genomic_DNA"/>
</dbReference>
<feature type="binding site" evidence="7">
    <location>
        <position position="410"/>
    </location>
    <ligand>
        <name>Mg(2+)</name>
        <dbReference type="ChEBI" id="CHEBI:18420"/>
        <label>2</label>
    </ligand>
</feature>
<evidence type="ECO:0000256" key="8">
    <source>
        <dbReference type="RuleBase" id="RU000336"/>
    </source>
</evidence>
<evidence type="ECO:0000256" key="2">
    <source>
        <dbReference type="ARBA" id="ARBA00022723"/>
    </source>
</evidence>
<name>A0A1F7WL67_9BACT</name>
<evidence type="ECO:0000256" key="4">
    <source>
        <dbReference type="ARBA" id="ARBA00022840"/>
    </source>
</evidence>
<dbReference type="InterPro" id="IPR004365">
    <property type="entry name" value="NA-bd_OB_tRNA"/>
</dbReference>
<dbReference type="SUPFAM" id="SSF55681">
    <property type="entry name" value="Class II aaRS and biotin synthetases"/>
    <property type="match status" value="1"/>
</dbReference>
<reference evidence="10 11" key="1">
    <citation type="journal article" date="2016" name="Nat. Commun.">
        <title>Thousands of microbial genomes shed light on interconnected biogeochemical processes in an aquifer system.</title>
        <authorList>
            <person name="Anantharaman K."/>
            <person name="Brown C.T."/>
            <person name="Hug L.A."/>
            <person name="Sharon I."/>
            <person name="Castelle C.J."/>
            <person name="Probst A.J."/>
            <person name="Thomas B.C."/>
            <person name="Singh A."/>
            <person name="Wilkins M.J."/>
            <person name="Karaoz U."/>
            <person name="Brodie E.L."/>
            <person name="Williams K.H."/>
            <person name="Hubbard S.S."/>
            <person name="Banfield J.F."/>
        </authorList>
    </citation>
    <scope>NUCLEOTIDE SEQUENCE [LARGE SCALE GENOMIC DNA]</scope>
</reference>
<dbReference type="GO" id="GO:0004824">
    <property type="term" value="F:lysine-tRNA ligase activity"/>
    <property type="evidence" value="ECO:0007669"/>
    <property type="project" value="UniProtKB-UniRule"/>
</dbReference>
<dbReference type="STRING" id="1817813.A2008_02860"/>
<gene>
    <name evidence="7" type="primary">lysS</name>
    <name evidence="10" type="ORF">A2008_02860</name>
</gene>
<keyword evidence="5 7" id="KW-0030">Aminoacyl-tRNA synthetase</keyword>
<evidence type="ECO:0000256" key="1">
    <source>
        <dbReference type="ARBA" id="ARBA00022598"/>
    </source>
</evidence>
<comment type="subunit">
    <text evidence="7">Homodimer.</text>
</comment>
<dbReference type="HAMAP" id="MF_00252">
    <property type="entry name" value="Lys_tRNA_synth_class2"/>
    <property type="match status" value="1"/>
</dbReference>
<evidence type="ECO:0000313" key="11">
    <source>
        <dbReference type="Proteomes" id="UP000178735"/>
    </source>
</evidence>
<dbReference type="PROSITE" id="PS50862">
    <property type="entry name" value="AA_TRNA_LIGASE_II"/>
    <property type="match status" value="1"/>
</dbReference>
<dbReference type="PANTHER" id="PTHR42918">
    <property type="entry name" value="LYSYL-TRNA SYNTHETASE"/>
    <property type="match status" value="1"/>
</dbReference>
<evidence type="ECO:0000256" key="6">
    <source>
        <dbReference type="ARBA" id="ARBA00048573"/>
    </source>
</evidence>
<protein>
    <recommendedName>
        <fullName evidence="7">Lysine--tRNA ligase</fullName>
        <ecNumber evidence="7">6.1.1.6</ecNumber>
    </recommendedName>
    <alternativeName>
        <fullName evidence="7">Lysyl-tRNA synthetase</fullName>
        <shortName evidence="7">LysRS</shortName>
    </alternativeName>
</protein>
<evidence type="ECO:0000256" key="5">
    <source>
        <dbReference type="ARBA" id="ARBA00023146"/>
    </source>
</evidence>